<dbReference type="Pfam" id="PF21360">
    <property type="entry name" value="PylC-like_N"/>
    <property type="match status" value="1"/>
</dbReference>
<feature type="domain" description="ATP-grasp" evidence="2">
    <location>
        <begin position="116"/>
        <end position="287"/>
    </location>
</feature>
<dbReference type="InterPro" id="IPR036291">
    <property type="entry name" value="NAD(P)-bd_dom_sf"/>
</dbReference>
<keyword evidence="4" id="KW-1185">Reference proteome</keyword>
<dbReference type="InterPro" id="IPR013815">
    <property type="entry name" value="ATP_grasp_subdomain_1"/>
</dbReference>
<dbReference type="EC" id="6.3.5.5" evidence="3"/>
<comment type="caution">
    <text evidence="3">The sequence shown here is derived from an EMBL/GenBank/DDBJ whole genome shotgun (WGS) entry which is preliminary data.</text>
</comment>
<organism evidence="3 4">
    <name type="scientific">Aureimonas phyllosphaerae</name>
    <dbReference type="NCBI Taxonomy" id="1166078"/>
    <lineage>
        <taxon>Bacteria</taxon>
        <taxon>Pseudomonadati</taxon>
        <taxon>Pseudomonadota</taxon>
        <taxon>Alphaproteobacteria</taxon>
        <taxon>Hyphomicrobiales</taxon>
        <taxon>Aurantimonadaceae</taxon>
        <taxon>Aureimonas</taxon>
    </lineage>
</organism>
<dbReference type="InterPro" id="IPR011761">
    <property type="entry name" value="ATP-grasp"/>
</dbReference>
<keyword evidence="1" id="KW-0067">ATP-binding</keyword>
<dbReference type="Gene3D" id="3.30.470.20">
    <property type="entry name" value="ATP-grasp fold, B domain"/>
    <property type="match status" value="1"/>
</dbReference>
<dbReference type="GO" id="GO:0046872">
    <property type="term" value="F:metal ion binding"/>
    <property type="evidence" value="ECO:0007669"/>
    <property type="project" value="InterPro"/>
</dbReference>
<dbReference type="RefSeq" id="WP_175526882.1">
    <property type="nucleotide sequence ID" value="NZ_FOOA01000015.1"/>
</dbReference>
<dbReference type="Proteomes" id="UP000531216">
    <property type="component" value="Unassembled WGS sequence"/>
</dbReference>
<reference evidence="3 4" key="1">
    <citation type="submission" date="2020-08" db="EMBL/GenBank/DDBJ databases">
        <title>Genomic Encyclopedia of Type Strains, Phase IV (KMG-IV): sequencing the most valuable type-strain genomes for metagenomic binning, comparative biology and taxonomic classification.</title>
        <authorList>
            <person name="Goeker M."/>
        </authorList>
    </citation>
    <scope>NUCLEOTIDE SEQUENCE [LARGE SCALE GENOMIC DNA]</scope>
    <source>
        <strain evidence="3 4">DSM 25024</strain>
    </source>
</reference>
<accession>A0A7W6BWY0</accession>
<protein>
    <submittedName>
        <fullName evidence="3">Carbamoyl-phosphate synthase large subunit</fullName>
        <ecNumber evidence="3">6.3.5.5</ecNumber>
    </submittedName>
</protein>
<evidence type="ECO:0000313" key="4">
    <source>
        <dbReference type="Proteomes" id="UP000531216"/>
    </source>
</evidence>
<keyword evidence="3" id="KW-0436">Ligase</keyword>
<evidence type="ECO:0000256" key="1">
    <source>
        <dbReference type="PROSITE-ProRule" id="PRU00409"/>
    </source>
</evidence>
<dbReference type="GO" id="GO:0004088">
    <property type="term" value="F:carbamoyl-phosphate synthase (glutamine-hydrolyzing) activity"/>
    <property type="evidence" value="ECO:0007669"/>
    <property type="project" value="UniProtKB-EC"/>
</dbReference>
<dbReference type="PROSITE" id="PS50975">
    <property type="entry name" value="ATP_GRASP"/>
    <property type="match status" value="1"/>
</dbReference>
<gene>
    <name evidence="3" type="ORF">GGR05_003706</name>
</gene>
<proteinExistence type="predicted"/>
<dbReference type="SUPFAM" id="SSF56059">
    <property type="entry name" value="Glutathione synthetase ATP-binding domain-like"/>
    <property type="match status" value="1"/>
</dbReference>
<dbReference type="NCBIfam" id="NF009402">
    <property type="entry name" value="PRK12767.1-1"/>
    <property type="match status" value="1"/>
</dbReference>
<evidence type="ECO:0000313" key="3">
    <source>
        <dbReference type="EMBL" id="MBB3937539.1"/>
    </source>
</evidence>
<dbReference type="GO" id="GO:0005524">
    <property type="term" value="F:ATP binding"/>
    <property type="evidence" value="ECO:0007669"/>
    <property type="project" value="UniProtKB-UniRule"/>
</dbReference>
<keyword evidence="1" id="KW-0547">Nucleotide-binding</keyword>
<dbReference type="SUPFAM" id="SSF51735">
    <property type="entry name" value="NAD(P)-binding Rossmann-fold domains"/>
    <property type="match status" value="1"/>
</dbReference>
<dbReference type="Gene3D" id="3.40.50.20">
    <property type="match status" value="1"/>
</dbReference>
<sequence length="331" mass="36157">MKTIIVTGVGGGVGQSILKSLQGSSYRVVGVDAEATATGLYAVDRAYRVPRASDPAFVDRILEIARKEGAELVFPGLDPELPIFAAAVGRFRSAGIHVSISEPRIVEISDDKLATAQFLEANGFPTPRTLLLSDDPDDFASFPAVLKPRRGGSRSQGVFVARTREDLSRFADTLPADNYVVQEQILGDEYTCGSVNFEGRCFGVITMRRILRDGDTYKAFVEKNASLSAFVTSVMQALKPYGACNTQLRLRDGIPYIFEFNARSSGTTFCRSLAGFNEPLMIANYLLRDESPQPEAREMTILRYWKEMAVDNSRVAAMAQAGEITGDAILL</sequence>
<name>A0A7W6BWY0_9HYPH</name>
<dbReference type="InterPro" id="IPR048764">
    <property type="entry name" value="PylC_N"/>
</dbReference>
<evidence type="ECO:0000259" key="2">
    <source>
        <dbReference type="PROSITE" id="PS50975"/>
    </source>
</evidence>
<dbReference type="Pfam" id="PF15632">
    <property type="entry name" value="ATPgrasp_Ter"/>
    <property type="match status" value="1"/>
</dbReference>
<dbReference type="Gene3D" id="3.30.1490.20">
    <property type="entry name" value="ATP-grasp fold, A domain"/>
    <property type="match status" value="1"/>
</dbReference>
<dbReference type="EMBL" id="JACIDO010000010">
    <property type="protein sequence ID" value="MBB3937539.1"/>
    <property type="molecule type" value="Genomic_DNA"/>
</dbReference>
<dbReference type="AlphaFoldDB" id="A0A7W6BWY0"/>